<name>A0A7Z8CWB8_CARDV</name>
<reference evidence="1 2" key="1">
    <citation type="journal article" date="2018" name="Int. J. Food Microbiol.">
        <title>Growth of Carnobacterium spp. isolated from chilled vacuum-packaged meat under relevant acidic conditions.</title>
        <authorList>
            <person name="Zhang P."/>
            <person name="Badoni M."/>
            <person name="Ganzle M."/>
            <person name="Yang X."/>
        </authorList>
    </citation>
    <scope>NUCLEOTIDE SEQUENCE [LARGE SCALE GENOMIC DNA]</scope>
    <source>
        <strain evidence="1 2">B2</strain>
    </source>
</reference>
<comment type="caution">
    <text evidence="1">The sequence shown here is derived from an EMBL/GenBank/DDBJ whole genome shotgun (WGS) entry which is preliminary data.</text>
</comment>
<evidence type="ECO:0000313" key="2">
    <source>
        <dbReference type="Proteomes" id="UP000297938"/>
    </source>
</evidence>
<organism evidence="1 2">
    <name type="scientific">Carnobacterium divergens</name>
    <name type="common">Lactobacillus divergens</name>
    <dbReference type="NCBI Taxonomy" id="2748"/>
    <lineage>
        <taxon>Bacteria</taxon>
        <taxon>Bacillati</taxon>
        <taxon>Bacillota</taxon>
        <taxon>Bacilli</taxon>
        <taxon>Lactobacillales</taxon>
        <taxon>Carnobacteriaceae</taxon>
        <taxon>Carnobacterium</taxon>
    </lineage>
</organism>
<dbReference type="RefSeq" id="WP_135026541.1">
    <property type="nucleotide sequence ID" value="NZ_CBCPKG010000002.1"/>
</dbReference>
<protein>
    <submittedName>
        <fullName evidence="1">Uncharacterized protein</fullName>
    </submittedName>
</protein>
<dbReference type="AlphaFoldDB" id="A0A7Z8CWB8"/>
<accession>A0A7Z8CWB8</accession>
<dbReference type="EMBL" id="NRPP01000018">
    <property type="protein sequence ID" value="TFJ23577.1"/>
    <property type="molecule type" value="Genomic_DNA"/>
</dbReference>
<proteinExistence type="predicted"/>
<sequence length="83" mass="10046">MEINYREGRKQGMYFNRKYYKKLSRVWDRARRLRLSEESFSDFSIRVIAAEQHGYKITEMKMSVSQLEKHLVKISKGRKKGEI</sequence>
<gene>
    <name evidence="1" type="ORF">CKN69_11755</name>
</gene>
<dbReference type="Proteomes" id="UP000297938">
    <property type="component" value="Unassembled WGS sequence"/>
</dbReference>
<evidence type="ECO:0000313" key="1">
    <source>
        <dbReference type="EMBL" id="TFJ23577.1"/>
    </source>
</evidence>